<evidence type="ECO:0000313" key="3">
    <source>
        <dbReference type="Proteomes" id="UP001320119"/>
    </source>
</evidence>
<dbReference type="InterPro" id="IPR029058">
    <property type="entry name" value="AB_hydrolase_fold"/>
</dbReference>
<feature type="domain" description="AB hydrolase-1" evidence="1">
    <location>
        <begin position="29"/>
        <end position="270"/>
    </location>
</feature>
<reference evidence="2 3" key="1">
    <citation type="journal article" date="2022" name="IScience">
        <title>An ultrasensitive nanofiber-based assay for enzymatic hydrolysis and deep-sea microbial degradation of cellulose.</title>
        <authorList>
            <person name="Tsudome M."/>
            <person name="Tachioka M."/>
            <person name="Miyazaki M."/>
            <person name="Uchimura K."/>
            <person name="Tsuda M."/>
            <person name="Takaki Y."/>
            <person name="Deguchi S."/>
        </authorList>
    </citation>
    <scope>NUCLEOTIDE SEQUENCE [LARGE SCALE GENOMIC DNA]</scope>
    <source>
        <strain evidence="2 3">GE09</strain>
    </source>
</reference>
<dbReference type="KEGG" id="marq:MARGE09_P3682"/>
<keyword evidence="3" id="KW-1185">Reference proteome</keyword>
<evidence type="ECO:0000259" key="1">
    <source>
        <dbReference type="Pfam" id="PF00561"/>
    </source>
</evidence>
<protein>
    <recommendedName>
        <fullName evidence="1">AB hydrolase-1 domain-containing protein</fullName>
    </recommendedName>
</protein>
<accession>A0AAN2BLX6</accession>
<name>A0AAN2BLX6_9GAMM</name>
<dbReference type="EMBL" id="AP023086">
    <property type="protein sequence ID" value="BCD99480.1"/>
    <property type="molecule type" value="Genomic_DNA"/>
</dbReference>
<dbReference type="PANTHER" id="PTHR47751">
    <property type="entry name" value="SUPERFAMILY HYDROLASE, PUTATIVE (AFU_ORTHOLOGUE AFUA_2G16580)-RELATED"/>
    <property type="match status" value="1"/>
</dbReference>
<organism evidence="2 3">
    <name type="scientific">Marinagarivorans cellulosilyticus</name>
    <dbReference type="NCBI Taxonomy" id="2721545"/>
    <lineage>
        <taxon>Bacteria</taxon>
        <taxon>Pseudomonadati</taxon>
        <taxon>Pseudomonadota</taxon>
        <taxon>Gammaproteobacteria</taxon>
        <taxon>Cellvibrionales</taxon>
        <taxon>Cellvibrionaceae</taxon>
        <taxon>Marinagarivorans</taxon>
    </lineage>
</organism>
<dbReference type="PANTHER" id="PTHR47751:SF2">
    <property type="entry name" value="DLTD N-TERMINAL DOMAIN PROTEIN (AFU_ORTHOLOGUE AFUA_8G00380)-RELATED"/>
    <property type="match status" value="1"/>
</dbReference>
<dbReference type="SUPFAM" id="SSF53474">
    <property type="entry name" value="alpha/beta-Hydrolases"/>
    <property type="match status" value="1"/>
</dbReference>
<gene>
    <name evidence="2" type="ORF">MARGE09_P3682</name>
</gene>
<dbReference type="InterPro" id="IPR051411">
    <property type="entry name" value="Polyketide_trans_af380"/>
</dbReference>
<dbReference type="Proteomes" id="UP001320119">
    <property type="component" value="Chromosome"/>
</dbReference>
<dbReference type="Gene3D" id="3.40.50.1820">
    <property type="entry name" value="alpha/beta hydrolase"/>
    <property type="match status" value="1"/>
</dbReference>
<dbReference type="AlphaFoldDB" id="A0AAN2BLX6"/>
<dbReference type="Pfam" id="PF00561">
    <property type="entry name" value="Abhydrolase_1"/>
    <property type="match status" value="1"/>
</dbReference>
<dbReference type="Gene3D" id="1.10.10.800">
    <property type="match status" value="1"/>
</dbReference>
<evidence type="ECO:0000313" key="2">
    <source>
        <dbReference type="EMBL" id="BCD99480.1"/>
    </source>
</evidence>
<dbReference type="InterPro" id="IPR000073">
    <property type="entry name" value="AB_hydrolase_1"/>
</dbReference>
<proteinExistence type="predicted"/>
<sequence length="290" mass="31594">MKTTINYLSGGSNIAADLYLPSDLTKPVPLIVMCHGFCGVKELLLPGFAEQFQQAGFAVITFDYRGFGASEGEAGRLQPALQIEDIKATIDFAVQMSIIDVDKIALWGTSFGGANAIVAAVEDARVKCLAVQVTFGNGERVITGDLNEAETTKLLGSLEKMQARKAQGGKEMWVPIAKVLSDEQSKAFYSRYAEEFPALKTKIPFLTTAETLAHKPENYLSDLNAPLHITVAEQDGVNPPAESYSLFDKAKEPKQLLSIAGATHYDIYEGEYLAQVSAAQIAWFKQYLQV</sequence>
<dbReference type="RefSeq" id="WP_236984747.1">
    <property type="nucleotide sequence ID" value="NZ_AP023086.1"/>
</dbReference>